<evidence type="ECO:0000256" key="3">
    <source>
        <dbReference type="ARBA" id="ARBA00022692"/>
    </source>
</evidence>
<dbReference type="InterPro" id="IPR036458">
    <property type="entry name" value="Na:dicarbo_symporter_sf"/>
</dbReference>
<dbReference type="AlphaFoldDB" id="A0A3B0XBX3"/>
<evidence type="ECO:0000256" key="6">
    <source>
        <dbReference type="SAM" id="Phobius"/>
    </source>
</evidence>
<dbReference type="Pfam" id="PF00375">
    <property type="entry name" value="SDF"/>
    <property type="match status" value="1"/>
</dbReference>
<keyword evidence="3 6" id="KW-0812">Transmembrane</keyword>
<proteinExistence type="predicted"/>
<keyword evidence="2" id="KW-0813">Transport</keyword>
<evidence type="ECO:0000256" key="2">
    <source>
        <dbReference type="ARBA" id="ARBA00022448"/>
    </source>
</evidence>
<name>A0A3B0XBX3_9ZZZZ</name>
<gene>
    <name evidence="7" type="ORF">MNBD_GAMMA08-2989</name>
</gene>
<dbReference type="InterPro" id="IPR001991">
    <property type="entry name" value="Na-dicarboxylate_symporter"/>
</dbReference>
<evidence type="ECO:0000256" key="1">
    <source>
        <dbReference type="ARBA" id="ARBA00004141"/>
    </source>
</evidence>
<sequence length="85" mass="9408">MKVVSFYKSMSPFQRVILALILGISTGIIIGEPTGNLEIIGNAYIRLLQMTVLPYVLVSIVGGYAHAVTFTHGIPRLGNRRFFQQ</sequence>
<reference evidence="7" key="1">
    <citation type="submission" date="2018-06" db="EMBL/GenBank/DDBJ databases">
        <authorList>
            <person name="Zhirakovskaya E."/>
        </authorList>
    </citation>
    <scope>NUCLEOTIDE SEQUENCE</scope>
</reference>
<dbReference type="SUPFAM" id="SSF118215">
    <property type="entry name" value="Proton glutamate symport protein"/>
    <property type="match status" value="1"/>
</dbReference>
<dbReference type="GO" id="GO:0016020">
    <property type="term" value="C:membrane"/>
    <property type="evidence" value="ECO:0007669"/>
    <property type="project" value="UniProtKB-SubCell"/>
</dbReference>
<dbReference type="Gene3D" id="1.10.3860.10">
    <property type="entry name" value="Sodium:dicarboxylate symporter"/>
    <property type="match status" value="1"/>
</dbReference>
<dbReference type="EMBL" id="UOFH01000310">
    <property type="protein sequence ID" value="VAW65251.1"/>
    <property type="molecule type" value="Genomic_DNA"/>
</dbReference>
<protein>
    <submittedName>
        <fullName evidence="7">Symporter with substrate-binding domain</fullName>
    </submittedName>
</protein>
<evidence type="ECO:0000256" key="5">
    <source>
        <dbReference type="ARBA" id="ARBA00023136"/>
    </source>
</evidence>
<evidence type="ECO:0000256" key="4">
    <source>
        <dbReference type="ARBA" id="ARBA00022989"/>
    </source>
</evidence>
<evidence type="ECO:0000313" key="7">
    <source>
        <dbReference type="EMBL" id="VAW65251.1"/>
    </source>
</evidence>
<feature type="transmembrane region" description="Helical" evidence="6">
    <location>
        <begin position="55"/>
        <end position="74"/>
    </location>
</feature>
<organism evidence="7">
    <name type="scientific">hydrothermal vent metagenome</name>
    <dbReference type="NCBI Taxonomy" id="652676"/>
    <lineage>
        <taxon>unclassified sequences</taxon>
        <taxon>metagenomes</taxon>
        <taxon>ecological metagenomes</taxon>
    </lineage>
</organism>
<dbReference type="GO" id="GO:0015293">
    <property type="term" value="F:symporter activity"/>
    <property type="evidence" value="ECO:0007669"/>
    <property type="project" value="InterPro"/>
</dbReference>
<keyword evidence="5 6" id="KW-0472">Membrane</keyword>
<accession>A0A3B0XBX3</accession>
<keyword evidence="4 6" id="KW-1133">Transmembrane helix</keyword>
<comment type="subcellular location">
    <subcellularLocation>
        <location evidence="1">Membrane</location>
        <topology evidence="1">Multi-pass membrane protein</topology>
    </subcellularLocation>
</comment>